<sequence length="496" mass="57423">MRNTLSFLALLLAAVAGSPQAAAGDWYEYKSDHFTVYSDVPEERVEAMMRNLERFRRAALAFTGLEDRPENRKLRVYHFDSAREFRRFADRDNIAGFYRETWDGPIIFSHRGTAGISDSGLMFHEYVHHLMRERSGIAYPKWYSEGFAELLASAELREDTVVIGGVPSWRLGAWVGAESRPLGLRELLKPDYGRNSKRYWNNYYATAWLFTHYVQLGMHAGNPDYKAASNRYLNAVADGADPEAVFEEHFGRSMAEMRREMRRYMRDDIYGFHFDVPPYEYALSRRPLGDNERLYLLAQKARDLGREGLALEYLQESERHAPGWQENRAAIAVLKSQRKDFEYGDKLLEDIEGWGRISHLTATKLSRLYLDRLRAQLASGEWDKRAYRGAVKYAKLAVEQDPHHLPGYRYLWMAYQHRGKEQEAVRTMMSAYRVEPNHVALNGAIGFYLAKIGRRERARDFLQRLLAWSHSAEVRARVEALLQRGKNGRAGKPDAD</sequence>
<comment type="caution">
    <text evidence="2">The sequence shown here is derived from an EMBL/GenBank/DDBJ whole genome shotgun (WGS) entry which is preliminary data.</text>
</comment>
<keyword evidence="1" id="KW-0732">Signal</keyword>
<protein>
    <submittedName>
        <fullName evidence="2">Tetratricopeptide repeat protein</fullName>
    </submittedName>
</protein>
<reference evidence="3" key="1">
    <citation type="journal article" date="2019" name="Int. J. Syst. Evol. Microbiol.">
        <title>The Global Catalogue of Microorganisms (GCM) 10K type strain sequencing project: providing services to taxonomists for standard genome sequencing and annotation.</title>
        <authorList>
            <consortium name="The Broad Institute Genomics Platform"/>
            <consortium name="The Broad Institute Genome Sequencing Center for Infectious Disease"/>
            <person name="Wu L."/>
            <person name="Ma J."/>
        </authorList>
    </citation>
    <scope>NUCLEOTIDE SEQUENCE [LARGE SCALE GENOMIC DNA]</scope>
    <source>
        <strain evidence="3">KCTC 12848</strain>
    </source>
</reference>
<evidence type="ECO:0000313" key="2">
    <source>
        <dbReference type="EMBL" id="MFD2309891.1"/>
    </source>
</evidence>
<feature type="chain" id="PRO_5046991375" evidence="1">
    <location>
        <begin position="24"/>
        <end position="496"/>
    </location>
</feature>
<feature type="signal peptide" evidence="1">
    <location>
        <begin position="1"/>
        <end position="23"/>
    </location>
</feature>
<dbReference type="InterPro" id="IPR011990">
    <property type="entry name" value="TPR-like_helical_dom_sf"/>
</dbReference>
<dbReference type="RefSeq" id="WP_265720378.1">
    <property type="nucleotide sequence ID" value="NZ_JAPIVK010000003.1"/>
</dbReference>
<dbReference type="SUPFAM" id="SSF48452">
    <property type="entry name" value="TPR-like"/>
    <property type="match status" value="1"/>
</dbReference>
<dbReference type="Gene3D" id="1.25.40.10">
    <property type="entry name" value="Tetratricopeptide repeat domain"/>
    <property type="match status" value="1"/>
</dbReference>
<gene>
    <name evidence="2" type="ORF">ACFSKX_05620</name>
</gene>
<keyword evidence="3" id="KW-1185">Reference proteome</keyword>
<proteinExistence type="predicted"/>
<evidence type="ECO:0000313" key="3">
    <source>
        <dbReference type="Proteomes" id="UP001597425"/>
    </source>
</evidence>
<name>A0ABW5E8F6_9GAMM</name>
<organism evidence="2 3">
    <name type="scientific">Microbulbifer halophilus</name>
    <dbReference type="NCBI Taxonomy" id="453963"/>
    <lineage>
        <taxon>Bacteria</taxon>
        <taxon>Pseudomonadati</taxon>
        <taxon>Pseudomonadota</taxon>
        <taxon>Gammaproteobacteria</taxon>
        <taxon>Cellvibrionales</taxon>
        <taxon>Microbulbiferaceae</taxon>
        <taxon>Microbulbifer</taxon>
    </lineage>
</organism>
<accession>A0ABW5E8F6</accession>
<dbReference type="Proteomes" id="UP001597425">
    <property type="component" value="Unassembled WGS sequence"/>
</dbReference>
<evidence type="ECO:0000256" key="1">
    <source>
        <dbReference type="SAM" id="SignalP"/>
    </source>
</evidence>
<dbReference type="EMBL" id="JBHUJD010000005">
    <property type="protein sequence ID" value="MFD2309891.1"/>
    <property type="molecule type" value="Genomic_DNA"/>
</dbReference>